<dbReference type="PANTHER" id="PTHR22911">
    <property type="entry name" value="ACYL-MALONYL CONDENSING ENZYME-RELATED"/>
    <property type="match status" value="1"/>
</dbReference>
<feature type="transmembrane region" description="Helical" evidence="1">
    <location>
        <begin position="117"/>
        <end position="138"/>
    </location>
</feature>
<reference evidence="3 4" key="1">
    <citation type="submission" date="2023-10" db="EMBL/GenBank/DDBJ databases">
        <title>Psychrosphaera aquimaarina strain SW33 isolated from seawater.</title>
        <authorList>
            <person name="Bayburt H."/>
            <person name="Kim J.M."/>
            <person name="Choi B.J."/>
            <person name="Jeon C.O."/>
        </authorList>
    </citation>
    <scope>NUCLEOTIDE SEQUENCE [LARGE SCALE GENOMIC DNA]</scope>
    <source>
        <strain evidence="3 4">KCTC 52743</strain>
    </source>
</reference>
<feature type="transmembrane region" description="Helical" evidence="1">
    <location>
        <begin position="235"/>
        <end position="254"/>
    </location>
</feature>
<feature type="transmembrane region" description="Helical" evidence="1">
    <location>
        <begin position="260"/>
        <end position="278"/>
    </location>
</feature>
<feature type="transmembrane region" description="Helical" evidence="1">
    <location>
        <begin position="85"/>
        <end position="105"/>
    </location>
</feature>
<evidence type="ECO:0000259" key="2">
    <source>
        <dbReference type="Pfam" id="PF00892"/>
    </source>
</evidence>
<protein>
    <submittedName>
        <fullName evidence="3">DMT family transporter</fullName>
    </submittedName>
</protein>
<feature type="transmembrane region" description="Helical" evidence="1">
    <location>
        <begin position="28"/>
        <end position="47"/>
    </location>
</feature>
<dbReference type="Proteomes" id="UP001257914">
    <property type="component" value="Unassembled WGS sequence"/>
</dbReference>
<feature type="transmembrane region" description="Helical" evidence="1">
    <location>
        <begin position="59"/>
        <end position="79"/>
    </location>
</feature>
<feature type="domain" description="EamA" evidence="2">
    <location>
        <begin position="146"/>
        <end position="274"/>
    </location>
</feature>
<keyword evidence="1" id="KW-0472">Membrane</keyword>
<organism evidence="3 4">
    <name type="scientific">Psychrosphaera aquimarina</name>
    <dbReference type="NCBI Taxonomy" id="2044854"/>
    <lineage>
        <taxon>Bacteria</taxon>
        <taxon>Pseudomonadati</taxon>
        <taxon>Pseudomonadota</taxon>
        <taxon>Gammaproteobacteria</taxon>
        <taxon>Alteromonadales</taxon>
        <taxon>Pseudoalteromonadaceae</taxon>
        <taxon>Psychrosphaera</taxon>
    </lineage>
</organism>
<name>A0ABU3R2N5_9GAMM</name>
<feature type="domain" description="EamA" evidence="2">
    <location>
        <begin position="6"/>
        <end position="129"/>
    </location>
</feature>
<dbReference type="RefSeq" id="WP_216056416.1">
    <property type="nucleotide sequence ID" value="NZ_JAWCUA010000010.1"/>
</dbReference>
<comment type="caution">
    <text evidence="3">The sequence shown here is derived from an EMBL/GenBank/DDBJ whole genome shotgun (WGS) entry which is preliminary data.</text>
</comment>
<gene>
    <name evidence="3" type="ORF">RT723_12190</name>
</gene>
<sequence>MLKLHLGVMLLGVSGLFAKLIQLSATDIIAYRSLLTVFVLFIVLRLSKSKIRLNSFKDYKIALVLGLLAATHWVTYFTSIQMSSVAVGMITLFTYPVFTVLLEPLFRKQRPSLRDILVSVVVSFGISMLFPTLWSSGITLSDDYLIGIVLGLVSAITMALRNIGIQHYFKAYSGTQSMFYQFLVTALILMPFVGTSPIMISVDDWQLLILFTAFFSAAPHVLFASAIHKLSAKTAGLIAYLQPLYGISLGFLLLAEVPTLMTLLGGVIILSAAIYETYLSNKHAKNNEVTQE</sequence>
<evidence type="ECO:0000313" key="3">
    <source>
        <dbReference type="EMBL" id="MDU0113742.1"/>
    </source>
</evidence>
<keyword evidence="1" id="KW-1133">Transmembrane helix</keyword>
<feature type="transmembrane region" description="Helical" evidence="1">
    <location>
        <begin position="144"/>
        <end position="165"/>
    </location>
</feature>
<keyword evidence="4" id="KW-1185">Reference proteome</keyword>
<dbReference type="InterPro" id="IPR000620">
    <property type="entry name" value="EamA_dom"/>
</dbReference>
<evidence type="ECO:0000256" key="1">
    <source>
        <dbReference type="SAM" id="Phobius"/>
    </source>
</evidence>
<feature type="transmembrane region" description="Helical" evidence="1">
    <location>
        <begin position="205"/>
        <end position="223"/>
    </location>
</feature>
<keyword evidence="1" id="KW-0812">Transmembrane</keyword>
<dbReference type="EMBL" id="JAWCUA010000010">
    <property type="protein sequence ID" value="MDU0113742.1"/>
    <property type="molecule type" value="Genomic_DNA"/>
</dbReference>
<evidence type="ECO:0000313" key="4">
    <source>
        <dbReference type="Proteomes" id="UP001257914"/>
    </source>
</evidence>
<dbReference type="PANTHER" id="PTHR22911:SF79">
    <property type="entry name" value="MOBA-LIKE NTP TRANSFERASE DOMAIN-CONTAINING PROTEIN"/>
    <property type="match status" value="1"/>
</dbReference>
<accession>A0ABU3R2N5</accession>
<feature type="transmembrane region" description="Helical" evidence="1">
    <location>
        <begin position="177"/>
        <end position="199"/>
    </location>
</feature>
<proteinExistence type="predicted"/>
<dbReference type="Pfam" id="PF00892">
    <property type="entry name" value="EamA"/>
    <property type="match status" value="2"/>
</dbReference>